<evidence type="ECO:0000256" key="4">
    <source>
        <dbReference type="ARBA" id="ARBA00022989"/>
    </source>
</evidence>
<evidence type="ECO:0000256" key="11">
    <source>
        <dbReference type="SAM" id="Phobius"/>
    </source>
</evidence>
<evidence type="ECO:0000256" key="7">
    <source>
        <dbReference type="ARBA" id="ARBA00023170"/>
    </source>
</evidence>
<feature type="region of interest" description="Disordered" evidence="10">
    <location>
        <begin position="104"/>
        <end position="147"/>
    </location>
</feature>
<feature type="transmembrane region" description="Helical" evidence="11">
    <location>
        <begin position="890"/>
        <end position="911"/>
    </location>
</feature>
<reference evidence="13" key="1">
    <citation type="submission" date="2024-06" db="EMBL/GenBank/DDBJ databases">
        <authorList>
            <person name="Liu X."/>
            <person name="Lenzi L."/>
            <person name="Haldenby T S."/>
            <person name="Uol C."/>
        </authorList>
    </citation>
    <scope>NUCLEOTIDE SEQUENCE</scope>
</reference>
<evidence type="ECO:0000256" key="5">
    <source>
        <dbReference type="ARBA" id="ARBA00023040"/>
    </source>
</evidence>
<feature type="compositionally biased region" description="Low complexity" evidence="10">
    <location>
        <begin position="399"/>
        <end position="412"/>
    </location>
</feature>
<feature type="compositionally biased region" description="Polar residues" evidence="10">
    <location>
        <begin position="378"/>
        <end position="388"/>
    </location>
</feature>
<accession>A0AAV2TRL1</accession>
<feature type="compositionally biased region" description="Polar residues" evidence="10">
    <location>
        <begin position="638"/>
        <end position="648"/>
    </location>
</feature>
<dbReference type="EMBL" id="CAXLJL010000556">
    <property type="protein sequence ID" value="CAL5138914.1"/>
    <property type="molecule type" value="Genomic_DNA"/>
</dbReference>
<feature type="transmembrane region" description="Helical" evidence="11">
    <location>
        <begin position="931"/>
        <end position="954"/>
    </location>
</feature>
<dbReference type="PRINTS" id="PR00237">
    <property type="entry name" value="GPCRRHODOPSN"/>
</dbReference>
<evidence type="ECO:0000256" key="9">
    <source>
        <dbReference type="RuleBase" id="RU000688"/>
    </source>
</evidence>
<feature type="transmembrane region" description="Helical" evidence="11">
    <location>
        <begin position="328"/>
        <end position="353"/>
    </location>
</feature>
<evidence type="ECO:0000256" key="3">
    <source>
        <dbReference type="ARBA" id="ARBA00022692"/>
    </source>
</evidence>
<feature type="region of interest" description="Disordered" evidence="10">
    <location>
        <begin position="617"/>
        <end position="648"/>
    </location>
</feature>
<dbReference type="GO" id="GO:0043410">
    <property type="term" value="P:positive regulation of MAPK cascade"/>
    <property type="evidence" value="ECO:0007669"/>
    <property type="project" value="TreeGrafter"/>
</dbReference>
<organism evidence="13 14">
    <name type="scientific">Calicophoron daubneyi</name>
    <name type="common">Rumen fluke</name>
    <name type="synonym">Paramphistomum daubneyi</name>
    <dbReference type="NCBI Taxonomy" id="300641"/>
    <lineage>
        <taxon>Eukaryota</taxon>
        <taxon>Metazoa</taxon>
        <taxon>Spiralia</taxon>
        <taxon>Lophotrochozoa</taxon>
        <taxon>Platyhelminthes</taxon>
        <taxon>Trematoda</taxon>
        <taxon>Digenea</taxon>
        <taxon>Plagiorchiida</taxon>
        <taxon>Pronocephalata</taxon>
        <taxon>Paramphistomoidea</taxon>
        <taxon>Paramphistomidae</taxon>
        <taxon>Calicophoron</taxon>
    </lineage>
</organism>
<feature type="region of interest" description="Disordered" evidence="10">
    <location>
        <begin position="679"/>
        <end position="712"/>
    </location>
</feature>
<comment type="subcellular location">
    <subcellularLocation>
        <location evidence="1">Cell membrane</location>
        <topology evidence="1">Multi-pass membrane protein</topology>
    </subcellularLocation>
</comment>
<keyword evidence="6 11" id="KW-0472">Membrane</keyword>
<keyword evidence="8 9" id="KW-0807">Transducer</keyword>
<feature type="transmembrane region" description="Helical" evidence="11">
    <location>
        <begin position="241"/>
        <end position="262"/>
    </location>
</feature>
<dbReference type="PROSITE" id="PS50262">
    <property type="entry name" value="G_PROTEIN_RECEP_F1_2"/>
    <property type="match status" value="1"/>
</dbReference>
<dbReference type="SUPFAM" id="SSF81321">
    <property type="entry name" value="Family A G protein-coupled receptor-like"/>
    <property type="match status" value="2"/>
</dbReference>
<evidence type="ECO:0000256" key="8">
    <source>
        <dbReference type="ARBA" id="ARBA00023224"/>
    </source>
</evidence>
<comment type="caution">
    <text evidence="13">The sequence shown here is derived from an EMBL/GenBank/DDBJ whole genome shotgun (WGS) entry which is preliminary data.</text>
</comment>
<comment type="similarity">
    <text evidence="9">Belongs to the G-protein coupled receptor 1 family.</text>
</comment>
<feature type="transmembrane region" description="Helical" evidence="11">
    <location>
        <begin position="161"/>
        <end position="191"/>
    </location>
</feature>
<evidence type="ECO:0000256" key="6">
    <source>
        <dbReference type="ARBA" id="ARBA00023136"/>
    </source>
</evidence>
<dbReference type="GO" id="GO:0016907">
    <property type="term" value="F:G protein-coupled acetylcholine receptor activity"/>
    <property type="evidence" value="ECO:0007669"/>
    <property type="project" value="InterPro"/>
</dbReference>
<evidence type="ECO:0000313" key="14">
    <source>
        <dbReference type="Proteomes" id="UP001497525"/>
    </source>
</evidence>
<dbReference type="GO" id="GO:0071880">
    <property type="term" value="P:adenylate cyclase-activating adrenergic receptor signaling pathway"/>
    <property type="evidence" value="ECO:0007669"/>
    <property type="project" value="TreeGrafter"/>
</dbReference>
<dbReference type="PRINTS" id="PR00243">
    <property type="entry name" value="MUSCARINICR"/>
</dbReference>
<feature type="domain" description="G-protein coupled receptors family 1 profile" evidence="12">
    <location>
        <begin position="183"/>
        <end position="951"/>
    </location>
</feature>
<protein>
    <recommendedName>
        <fullName evidence="12">G-protein coupled receptors family 1 profile domain-containing protein</fullName>
    </recommendedName>
</protein>
<keyword evidence="3 9" id="KW-0812">Transmembrane</keyword>
<feature type="transmembrane region" description="Helical" evidence="11">
    <location>
        <begin position="283"/>
        <end position="308"/>
    </location>
</feature>
<evidence type="ECO:0000256" key="10">
    <source>
        <dbReference type="SAM" id="MobiDB-lite"/>
    </source>
</evidence>
<feature type="compositionally biased region" description="Polar residues" evidence="10">
    <location>
        <begin position="679"/>
        <end position="707"/>
    </location>
</feature>
<keyword evidence="2" id="KW-1003">Cell membrane</keyword>
<keyword evidence="5 9" id="KW-0297">G-protein coupled receptor</keyword>
<dbReference type="SMART" id="SM01381">
    <property type="entry name" value="7TM_GPCR_Srsx"/>
    <property type="match status" value="1"/>
</dbReference>
<name>A0AAV2TRL1_CALDB</name>
<dbReference type="AlphaFoldDB" id="A0AAV2TRL1"/>
<dbReference type="Gene3D" id="1.20.1070.10">
    <property type="entry name" value="Rhodopsin 7-helix transmembrane proteins"/>
    <property type="match status" value="2"/>
</dbReference>
<evidence type="ECO:0000313" key="13">
    <source>
        <dbReference type="EMBL" id="CAL5138914.1"/>
    </source>
</evidence>
<proteinExistence type="inferred from homology"/>
<dbReference type="GO" id="GO:0045202">
    <property type="term" value="C:synapse"/>
    <property type="evidence" value="ECO:0007669"/>
    <property type="project" value="GOC"/>
</dbReference>
<evidence type="ECO:0000259" key="12">
    <source>
        <dbReference type="PROSITE" id="PS50262"/>
    </source>
</evidence>
<dbReference type="InterPro" id="IPR017452">
    <property type="entry name" value="GPCR_Rhodpsn_7TM"/>
</dbReference>
<dbReference type="Proteomes" id="UP001497525">
    <property type="component" value="Unassembled WGS sequence"/>
</dbReference>
<dbReference type="PANTHER" id="PTHR24248">
    <property type="entry name" value="ADRENERGIC RECEPTOR-RELATED G-PROTEIN COUPLED RECEPTOR"/>
    <property type="match status" value="1"/>
</dbReference>
<keyword evidence="4 11" id="KW-1133">Transmembrane helix</keyword>
<feature type="transmembrane region" description="Helical" evidence="11">
    <location>
        <begin position="203"/>
        <end position="229"/>
    </location>
</feature>
<feature type="region of interest" description="Disordered" evidence="10">
    <location>
        <begin position="367"/>
        <end position="474"/>
    </location>
</feature>
<dbReference type="InterPro" id="IPR000995">
    <property type="entry name" value="Musac_Ach_rcpt"/>
</dbReference>
<dbReference type="PANTHER" id="PTHR24248:SF185">
    <property type="entry name" value="DOPAMINE RECEPTOR 2"/>
    <property type="match status" value="1"/>
</dbReference>
<dbReference type="Pfam" id="PF00001">
    <property type="entry name" value="7tm_1"/>
    <property type="match status" value="2"/>
</dbReference>
<feature type="compositionally biased region" description="Basic and acidic residues" evidence="10">
    <location>
        <begin position="131"/>
        <end position="140"/>
    </location>
</feature>
<gene>
    <name evidence="13" type="ORF">CDAUBV1_LOCUS13978</name>
</gene>
<evidence type="ECO:0000256" key="1">
    <source>
        <dbReference type="ARBA" id="ARBA00004651"/>
    </source>
</evidence>
<keyword evidence="7 9" id="KW-0675">Receptor</keyword>
<dbReference type="GO" id="GO:0005886">
    <property type="term" value="C:plasma membrane"/>
    <property type="evidence" value="ECO:0007669"/>
    <property type="project" value="UniProtKB-SubCell"/>
</dbReference>
<sequence length="973" mass="108832">MKELIPGKLSLFLQFALLILVYSTTLEIASQVLPTTTAIYTTPTPTGFKRVLNPEISADYMRWSDWQHKRLMDALRLRRDRTTPKADDYNSTLDVLSLTTPLYSSPDSEGELSGPVSPTAQLRKHTQMRNAEADHTESTEHPSLNASTNYNSTSSDYYTTYSYPVVVILIILTAIVSFITVSGNILVLLSFFVERALRTATNYFIASLAVTDLLIGIFSMNLYTYYLIVGHWPLGRLSCDLWLSLDYTACLTSQYTVLIITIDRFFSVRIPAKYRNWRTDRKVAIMVAFTWIIPSSVFFLIIMGWPYFNTSVQPRPTDACYAEFANDPVFNTIFTLCYFWVTLVVMSSLYVGIYRVAAKLQKRSDEKRSRVKDLVQDPSKTMAQTQQNDMRRNPGTTRGGVQSKKQQSSSSMAGGGESSGFDSDEEQRKPMMKKPSAPQKGKISVTKPNLKPGLPQAEEQRNGFHPLPKQATNPTPLIPQHQEAMNKNDGLVEQGELLQATISTLRIQPRDDIRSLADEILPNLVKKKPDACPLHGKLKNGENSTQDDSSVCSPSSVMGCPNGSLQISSPVLSDDENGVEVIAKFSSSPPVVIYPSSPALCVCSDVEEETEPEITVFDPPNHVRQDSPPTDPVAEPATTATPLNSSGEVQVERPVGNVDYQNRVMENFRRRMAAKQTAVSDSADSAYCTSSNPSSQLPNAHTNTSGETRTDTVAEQIRRNDSSSAVCNGHLNPADVDILSNKEFQAASENDASPIWKPQIFPHKQTFSAPCSIDGIPRFDHPLGSECYDSQNECLVYCGPQESDTLQSGSSYADCVGPIIDESRYHNQSMKKPRIMAWKQRMVARILGLCADMRSGQILARIRLQVLKRTRRTERPHVERGKRENRARKALRTITFILGAFVLCWIPYHILIMIKGVCDDITQNYTCVNDILYSVAYWLCYMNSPINPFCYALANAQFKKTFLRILHGDLRRS</sequence>
<evidence type="ECO:0000256" key="2">
    <source>
        <dbReference type="ARBA" id="ARBA00022475"/>
    </source>
</evidence>
<dbReference type="InterPro" id="IPR000276">
    <property type="entry name" value="GPCR_Rhodpsn"/>
</dbReference>
<dbReference type="PROSITE" id="PS00237">
    <property type="entry name" value="G_PROTEIN_RECEP_F1_1"/>
    <property type="match status" value="1"/>
</dbReference>